<keyword evidence="4" id="KW-1185">Reference proteome</keyword>
<reference evidence="3" key="1">
    <citation type="submission" date="2025-08" db="UniProtKB">
        <authorList>
            <consortium name="Ensembl"/>
        </authorList>
    </citation>
    <scope>IDENTIFICATION</scope>
</reference>
<evidence type="ECO:0000313" key="4">
    <source>
        <dbReference type="Proteomes" id="UP000694410"/>
    </source>
</evidence>
<proteinExistence type="predicted"/>
<name>A0A8C0UEQ2_CYACU</name>
<feature type="compositionally biased region" description="Polar residues" evidence="1">
    <location>
        <begin position="298"/>
        <end position="311"/>
    </location>
</feature>
<feature type="compositionally biased region" description="Polar residues" evidence="1">
    <location>
        <begin position="320"/>
        <end position="329"/>
    </location>
</feature>
<feature type="region of interest" description="Disordered" evidence="1">
    <location>
        <begin position="255"/>
        <end position="378"/>
    </location>
</feature>
<evidence type="ECO:0000256" key="1">
    <source>
        <dbReference type="SAM" id="MobiDB-lite"/>
    </source>
</evidence>
<feature type="compositionally biased region" description="Polar residues" evidence="1">
    <location>
        <begin position="255"/>
        <end position="275"/>
    </location>
</feature>
<dbReference type="Proteomes" id="UP000694410">
    <property type="component" value="Unplaced"/>
</dbReference>
<feature type="chain" id="PRO_5034214604" evidence="2">
    <location>
        <begin position="22"/>
        <end position="674"/>
    </location>
</feature>
<reference evidence="3" key="2">
    <citation type="submission" date="2025-09" db="UniProtKB">
        <authorList>
            <consortium name="Ensembl"/>
        </authorList>
    </citation>
    <scope>IDENTIFICATION</scope>
</reference>
<dbReference type="AlphaFoldDB" id="A0A8C0UEQ2"/>
<sequence length="674" mass="71800">MQGTTFSWWLCMSWGTHWAWSTPATPVLSWPPSTSGWTRKTSSCPRMTSRASSSSTVRSWLGDHPRGGIVGMCVGKLRYRCCWCASLHHLSHLPNPGTADGHPQPTKPLPTVTPRRPGRPDQRPPKPPSPGNPERPPKPGSPDRPDQYGPDICDGDFDTVAVLRGEMFVFKVPARTSSCPFLGSVGGRTPQQGDCPCVPPCSANTLFLSRAGGSGESGTTGFWTTTPCLLGTSGGASLGTSMLPMRGMTGSLSSLKVTGTGSSEKPTWSLGTHSPWSPMDRASPTTALTRLSGGNPRDTPSSSVGTDTGALTRTHARWTLGTQSPSLSGWASLPRPREPSSARMPPPPTSTEAQSTGSLTMSVSRQSQAIPNPSYGTSWAVTQSWSQTPIPAGPMWTDPPSTLMGMGGLKPGHGPLFSTEERTRKTQRKPCSVQRKNWGWDTASSDRLAQGRRKQCWGWREGPRGPGRGWTCCLCSLQAGQGLLVQPCSGWDAPTNHIEFSTCVWLMPLSSPHTHQAAPSLLPGVLAPLISQKVISGAAEAPHEVIVKPMGCRSASAQLGIHHLLTSSSSEAFPTASQVSSQDAQLLPYPSKSCLGDPILQRARGSSHPSPAGASRAGTSALSACKVAKVPSTVIWFSWVVASGKTQNKYFPCLQHCLPHLRQQLQRINVAVEV</sequence>
<dbReference type="Ensembl" id="ENSCCET00000012551.1">
    <property type="protein sequence ID" value="ENSCCEP00000007855.1"/>
    <property type="gene ID" value="ENSCCEG00000008191.1"/>
</dbReference>
<keyword evidence="2" id="KW-0732">Signal</keyword>
<gene>
    <name evidence="3" type="primary">MMP15</name>
</gene>
<feature type="compositionally biased region" description="Pro residues" evidence="1">
    <location>
        <begin position="125"/>
        <end position="134"/>
    </location>
</feature>
<feature type="compositionally biased region" description="Polar residues" evidence="1">
    <location>
        <begin position="350"/>
        <end position="378"/>
    </location>
</feature>
<feature type="signal peptide" evidence="2">
    <location>
        <begin position="1"/>
        <end position="21"/>
    </location>
</feature>
<accession>A0A8C0UEQ2</accession>
<protein>
    <submittedName>
        <fullName evidence="3">Matrix metallopeptidase 15</fullName>
    </submittedName>
</protein>
<feature type="region of interest" description="Disordered" evidence="1">
    <location>
        <begin position="95"/>
        <end position="152"/>
    </location>
</feature>
<feature type="compositionally biased region" description="Basic and acidic residues" evidence="1">
    <location>
        <begin position="135"/>
        <end position="146"/>
    </location>
</feature>
<organism evidence="3 4">
    <name type="scientific">Cyanistes caeruleus</name>
    <name type="common">Eurasian blue tit</name>
    <name type="synonym">Parus caeruleus</name>
    <dbReference type="NCBI Taxonomy" id="156563"/>
    <lineage>
        <taxon>Eukaryota</taxon>
        <taxon>Metazoa</taxon>
        <taxon>Chordata</taxon>
        <taxon>Craniata</taxon>
        <taxon>Vertebrata</taxon>
        <taxon>Euteleostomi</taxon>
        <taxon>Archelosauria</taxon>
        <taxon>Archosauria</taxon>
        <taxon>Dinosauria</taxon>
        <taxon>Saurischia</taxon>
        <taxon>Theropoda</taxon>
        <taxon>Coelurosauria</taxon>
        <taxon>Aves</taxon>
        <taxon>Neognathae</taxon>
        <taxon>Neoaves</taxon>
        <taxon>Telluraves</taxon>
        <taxon>Australaves</taxon>
        <taxon>Passeriformes</taxon>
        <taxon>Paridae</taxon>
        <taxon>Cyanistes</taxon>
    </lineage>
</organism>
<evidence type="ECO:0000313" key="3">
    <source>
        <dbReference type="Ensembl" id="ENSCCEP00000007855.1"/>
    </source>
</evidence>
<evidence type="ECO:0000256" key="2">
    <source>
        <dbReference type="SAM" id="SignalP"/>
    </source>
</evidence>